<organism evidence="2 3">
    <name type="scientific">Desulfolithobacter dissulfuricans</name>
    <dbReference type="NCBI Taxonomy" id="2795293"/>
    <lineage>
        <taxon>Bacteria</taxon>
        <taxon>Pseudomonadati</taxon>
        <taxon>Thermodesulfobacteriota</taxon>
        <taxon>Desulfobulbia</taxon>
        <taxon>Desulfobulbales</taxon>
        <taxon>Desulfobulbaceae</taxon>
        <taxon>Desulfolithobacter</taxon>
    </lineage>
</organism>
<keyword evidence="3" id="KW-1185">Reference proteome</keyword>
<dbReference type="InterPro" id="IPR001279">
    <property type="entry name" value="Metallo-B-lactamas"/>
</dbReference>
<dbReference type="SMART" id="SM00450">
    <property type="entry name" value="RHOD"/>
    <property type="match status" value="1"/>
</dbReference>
<dbReference type="InterPro" id="IPR036873">
    <property type="entry name" value="Rhodanese-like_dom_sf"/>
</dbReference>
<evidence type="ECO:0000313" key="3">
    <source>
        <dbReference type="Proteomes" id="UP001063350"/>
    </source>
</evidence>
<sequence>MTVFSYTANQLFEWLVDRKDMTVLDVRNDKDFNRFHVEAPYPFDMINVSYYDFMEIEDESVARVPKNKPVRIVCAKEGSAKYVAEILEKHGFEDVGYLAGGIKTWGNLLVPKLVEENDSYVLYQFIRPGKASCSYGLISGREIMFFDPSRNVDFYLQFAREHDCKVIKTFETHLQADYIAGSRMIAEQTGAEFLANDADFKDSKNNYISLQDGEVQTFSSGGPEVRVLFTPGHTPGSTSFIIDDRFLISGDTVFIESMGRPDLGGQAEPWAKMLFKSMNMIKELDPGLIVLPGHYISWDEANDDLQFAMPLGDVIKRNDAIYSIDNEDDFIAFIKENMRPQPEEYKTIRMVNANLEQVDDERAEELDLGKNECAASAYAKAQAEKEKAA</sequence>
<dbReference type="InterPro" id="IPR044528">
    <property type="entry name" value="POD-like_MBL-fold"/>
</dbReference>
<dbReference type="PANTHER" id="PTHR43084:SF7">
    <property type="entry name" value="BETA-LACTAMASE DOMAIN PROTEIN"/>
    <property type="match status" value="1"/>
</dbReference>
<dbReference type="CDD" id="cd07724">
    <property type="entry name" value="POD-like_MBL-fold"/>
    <property type="match status" value="1"/>
</dbReference>
<name>A0A915U582_9BACT</name>
<evidence type="ECO:0000313" key="2">
    <source>
        <dbReference type="EMBL" id="BCO08782.1"/>
    </source>
</evidence>
<dbReference type="PROSITE" id="PS50206">
    <property type="entry name" value="RHODANESE_3"/>
    <property type="match status" value="1"/>
</dbReference>
<protein>
    <recommendedName>
        <fullName evidence="1">Rhodanese domain-containing protein</fullName>
    </recommendedName>
</protein>
<feature type="domain" description="Rhodanese" evidence="1">
    <location>
        <begin position="17"/>
        <end position="111"/>
    </location>
</feature>
<dbReference type="Pfam" id="PF00581">
    <property type="entry name" value="Rhodanese"/>
    <property type="match status" value="1"/>
</dbReference>
<dbReference type="SUPFAM" id="SSF56281">
    <property type="entry name" value="Metallo-hydrolase/oxidoreductase"/>
    <property type="match status" value="1"/>
</dbReference>
<dbReference type="Gene3D" id="3.60.15.10">
    <property type="entry name" value="Ribonuclease Z/Hydroxyacylglutathione hydrolase-like"/>
    <property type="match status" value="1"/>
</dbReference>
<dbReference type="GO" id="GO:0050313">
    <property type="term" value="F:sulfur dioxygenase activity"/>
    <property type="evidence" value="ECO:0007669"/>
    <property type="project" value="InterPro"/>
</dbReference>
<evidence type="ECO:0000259" key="1">
    <source>
        <dbReference type="PROSITE" id="PS50206"/>
    </source>
</evidence>
<reference evidence="2" key="1">
    <citation type="submission" date="2020-12" db="EMBL/GenBank/DDBJ databases">
        <title>Desulfobium dissulfuricans gen. nov., sp. nov., a novel mesophilic, sulfate-reducing bacterium isolated from a deep-sea hydrothermal vent.</title>
        <authorList>
            <person name="Hashimoto Y."/>
            <person name="Tame A."/>
            <person name="Sawayama S."/>
            <person name="Miyazaki J."/>
            <person name="Takai K."/>
            <person name="Nakagawa S."/>
        </authorList>
    </citation>
    <scope>NUCLEOTIDE SEQUENCE</scope>
    <source>
        <strain evidence="2">GF1</strain>
    </source>
</reference>
<proteinExistence type="predicted"/>
<dbReference type="AlphaFoldDB" id="A0A915U582"/>
<accession>A0A915U582</accession>
<dbReference type="GO" id="GO:0070813">
    <property type="term" value="P:hydrogen sulfide metabolic process"/>
    <property type="evidence" value="ECO:0007669"/>
    <property type="project" value="TreeGrafter"/>
</dbReference>
<dbReference type="Proteomes" id="UP001063350">
    <property type="component" value="Chromosome"/>
</dbReference>
<dbReference type="SMART" id="SM00849">
    <property type="entry name" value="Lactamase_B"/>
    <property type="match status" value="1"/>
</dbReference>
<dbReference type="SUPFAM" id="SSF52821">
    <property type="entry name" value="Rhodanese/Cell cycle control phosphatase"/>
    <property type="match status" value="1"/>
</dbReference>
<dbReference type="RefSeq" id="WP_267928683.1">
    <property type="nucleotide sequence ID" value="NZ_AP024233.1"/>
</dbReference>
<dbReference type="InterPro" id="IPR036866">
    <property type="entry name" value="RibonucZ/Hydroxyglut_hydro"/>
</dbReference>
<dbReference type="GO" id="GO:0006749">
    <property type="term" value="P:glutathione metabolic process"/>
    <property type="evidence" value="ECO:0007669"/>
    <property type="project" value="InterPro"/>
</dbReference>
<dbReference type="InterPro" id="IPR001763">
    <property type="entry name" value="Rhodanese-like_dom"/>
</dbReference>
<dbReference type="InterPro" id="IPR051682">
    <property type="entry name" value="Mito_Persulfide_Diox"/>
</dbReference>
<dbReference type="EMBL" id="AP024233">
    <property type="protein sequence ID" value="BCO08782.1"/>
    <property type="molecule type" value="Genomic_DNA"/>
</dbReference>
<gene>
    <name evidence="2" type="primary">yrkH</name>
    <name evidence="2" type="ORF">GF1_11580</name>
</gene>
<dbReference type="Gene3D" id="3.40.250.10">
    <property type="entry name" value="Rhodanese-like domain"/>
    <property type="match status" value="1"/>
</dbReference>
<dbReference type="PANTHER" id="PTHR43084">
    <property type="entry name" value="PERSULFIDE DIOXYGENASE ETHE1"/>
    <property type="match status" value="1"/>
</dbReference>
<dbReference type="Pfam" id="PF00753">
    <property type="entry name" value="Lactamase_B"/>
    <property type="match status" value="1"/>
</dbReference>
<dbReference type="KEGG" id="ddu:GF1_11580"/>